<evidence type="ECO:0000256" key="2">
    <source>
        <dbReference type="SAM" id="SignalP"/>
    </source>
</evidence>
<evidence type="ECO:0000313" key="5">
    <source>
        <dbReference type="WBParaSite" id="HPBE_0000236301-mRNA-1"/>
    </source>
</evidence>
<evidence type="ECO:0000313" key="4">
    <source>
        <dbReference type="Proteomes" id="UP000050761"/>
    </source>
</evidence>
<accession>A0A3P7X5M8</accession>
<evidence type="ECO:0000313" key="3">
    <source>
        <dbReference type="EMBL" id="VDO24772.1"/>
    </source>
</evidence>
<accession>A0A183F871</accession>
<name>A0A183F871_HELPZ</name>
<dbReference type="AlphaFoldDB" id="A0A183F871"/>
<proteinExistence type="predicted"/>
<sequence>MLLLYALPFSLSIHYASACLATLASPGVSLGPYYPTPPVQSSVLSQSWANPSLAPVQVQPIQVFPPVPQLMPIRIPAPSLQSSIVQNVVQPNPAMENLAQPNPSSQARVAESPSDQSEHLQSAVESGEDYPE</sequence>
<dbReference type="Proteomes" id="UP000050761">
    <property type="component" value="Unassembled WGS sequence"/>
</dbReference>
<gene>
    <name evidence="3" type="ORF">HPBE_LOCUS2364</name>
</gene>
<feature type="chain" id="PRO_5044551292" evidence="2">
    <location>
        <begin position="19"/>
        <end position="132"/>
    </location>
</feature>
<feature type="region of interest" description="Disordered" evidence="1">
    <location>
        <begin position="94"/>
        <end position="132"/>
    </location>
</feature>
<protein>
    <submittedName>
        <fullName evidence="5">RNA-binding protein 12-like</fullName>
    </submittedName>
</protein>
<feature type="compositionally biased region" description="Polar residues" evidence="1">
    <location>
        <begin position="99"/>
        <end position="124"/>
    </location>
</feature>
<feature type="signal peptide" evidence="2">
    <location>
        <begin position="1"/>
        <end position="18"/>
    </location>
</feature>
<evidence type="ECO:0000256" key="1">
    <source>
        <dbReference type="SAM" id="MobiDB-lite"/>
    </source>
</evidence>
<keyword evidence="4" id="KW-1185">Reference proteome</keyword>
<dbReference type="WBParaSite" id="HPBE_0000236301-mRNA-1">
    <property type="protein sequence ID" value="HPBE_0000236301-mRNA-1"/>
    <property type="gene ID" value="HPBE_0000236301"/>
</dbReference>
<keyword evidence="2" id="KW-0732">Signal</keyword>
<dbReference type="EMBL" id="UZAH01003483">
    <property type="protein sequence ID" value="VDO24772.1"/>
    <property type="molecule type" value="Genomic_DNA"/>
</dbReference>
<reference evidence="3 4" key="1">
    <citation type="submission" date="2018-11" db="EMBL/GenBank/DDBJ databases">
        <authorList>
            <consortium name="Pathogen Informatics"/>
        </authorList>
    </citation>
    <scope>NUCLEOTIDE SEQUENCE [LARGE SCALE GENOMIC DNA]</scope>
</reference>
<organism evidence="4 5">
    <name type="scientific">Heligmosomoides polygyrus</name>
    <name type="common">Parasitic roundworm</name>
    <dbReference type="NCBI Taxonomy" id="6339"/>
    <lineage>
        <taxon>Eukaryota</taxon>
        <taxon>Metazoa</taxon>
        <taxon>Ecdysozoa</taxon>
        <taxon>Nematoda</taxon>
        <taxon>Chromadorea</taxon>
        <taxon>Rhabditida</taxon>
        <taxon>Rhabditina</taxon>
        <taxon>Rhabditomorpha</taxon>
        <taxon>Strongyloidea</taxon>
        <taxon>Heligmosomidae</taxon>
        <taxon>Heligmosomoides</taxon>
    </lineage>
</organism>
<reference evidence="5" key="2">
    <citation type="submission" date="2019-09" db="UniProtKB">
        <authorList>
            <consortium name="WormBaseParasite"/>
        </authorList>
    </citation>
    <scope>IDENTIFICATION</scope>
</reference>